<sequence length="201" mass="22503">MVNIEFGASTPRPSAEVCYTWAKMSGRAQQHSTTTRLFDAAMHWVSVLNISEEAAISIFFAMMQSREIINDKIDELEVILFDVICVIVKSYQNGFRYCSPIGGMKRALVGAEIASNLHPSSRMERPTFSRYLQMQNPDGKDTTFPDACPSLKTSQSRATMKVPMPGPSDQQVFPLAVMLARHSTQSMTCRSTILHESSHYQ</sequence>
<evidence type="ECO:0000313" key="2">
    <source>
        <dbReference type="Proteomes" id="UP000298652"/>
    </source>
</evidence>
<protein>
    <submittedName>
        <fullName evidence="1">Uncharacterized protein</fullName>
    </submittedName>
</protein>
<dbReference type="Gramene" id="TKW04048">
    <property type="protein sequence ID" value="TKW04048"/>
    <property type="gene ID" value="SEVIR_7G084300v2"/>
</dbReference>
<dbReference type="Proteomes" id="UP000298652">
    <property type="component" value="Chromosome 7"/>
</dbReference>
<keyword evidence="2" id="KW-1185">Reference proteome</keyword>
<dbReference type="EMBL" id="CM016558">
    <property type="protein sequence ID" value="TKW04048.1"/>
    <property type="molecule type" value="Genomic_DNA"/>
</dbReference>
<accession>A0A4U6TMW3</accession>
<name>A0A4U6TMW3_SETVI</name>
<evidence type="ECO:0000313" key="1">
    <source>
        <dbReference type="EMBL" id="TKW04048.1"/>
    </source>
</evidence>
<dbReference type="AlphaFoldDB" id="A0A4U6TMW3"/>
<gene>
    <name evidence="1" type="ORF">SEVIR_7G084300v2</name>
</gene>
<organism evidence="1 2">
    <name type="scientific">Setaria viridis</name>
    <name type="common">Green bristlegrass</name>
    <name type="synonym">Setaria italica subsp. viridis</name>
    <dbReference type="NCBI Taxonomy" id="4556"/>
    <lineage>
        <taxon>Eukaryota</taxon>
        <taxon>Viridiplantae</taxon>
        <taxon>Streptophyta</taxon>
        <taxon>Embryophyta</taxon>
        <taxon>Tracheophyta</taxon>
        <taxon>Spermatophyta</taxon>
        <taxon>Magnoliopsida</taxon>
        <taxon>Liliopsida</taxon>
        <taxon>Poales</taxon>
        <taxon>Poaceae</taxon>
        <taxon>PACMAD clade</taxon>
        <taxon>Panicoideae</taxon>
        <taxon>Panicodae</taxon>
        <taxon>Paniceae</taxon>
        <taxon>Cenchrinae</taxon>
        <taxon>Setaria</taxon>
    </lineage>
</organism>
<proteinExistence type="predicted"/>
<reference evidence="1" key="1">
    <citation type="submission" date="2019-03" db="EMBL/GenBank/DDBJ databases">
        <title>WGS assembly of Setaria viridis.</title>
        <authorList>
            <person name="Huang P."/>
            <person name="Jenkins J."/>
            <person name="Grimwood J."/>
            <person name="Barry K."/>
            <person name="Healey A."/>
            <person name="Mamidi S."/>
            <person name="Sreedasyam A."/>
            <person name="Shu S."/>
            <person name="Feldman M."/>
            <person name="Wu J."/>
            <person name="Yu Y."/>
            <person name="Chen C."/>
            <person name="Johnson J."/>
            <person name="Rokhsar D."/>
            <person name="Baxter I."/>
            <person name="Schmutz J."/>
            <person name="Brutnell T."/>
            <person name="Kellogg E."/>
        </authorList>
    </citation>
    <scope>NUCLEOTIDE SEQUENCE [LARGE SCALE GENOMIC DNA]</scope>
</reference>